<dbReference type="Proteomes" id="UP000606974">
    <property type="component" value="Unassembled WGS sequence"/>
</dbReference>
<dbReference type="AlphaFoldDB" id="A0A8H7E8G2"/>
<dbReference type="EMBL" id="JAACFV010000015">
    <property type="protein sequence ID" value="KAF7512098.1"/>
    <property type="molecule type" value="Genomic_DNA"/>
</dbReference>
<evidence type="ECO:0000256" key="1">
    <source>
        <dbReference type="SAM" id="MobiDB-lite"/>
    </source>
</evidence>
<evidence type="ECO:0000313" key="2">
    <source>
        <dbReference type="EMBL" id="KAF7512098.1"/>
    </source>
</evidence>
<accession>A0A8H7E8G2</accession>
<proteinExistence type="predicted"/>
<protein>
    <submittedName>
        <fullName evidence="2">Uncharacterized protein</fullName>
    </submittedName>
</protein>
<reference evidence="2" key="1">
    <citation type="submission" date="2020-02" db="EMBL/GenBank/DDBJ databases">
        <authorList>
            <person name="Palmer J.M."/>
        </authorList>
    </citation>
    <scope>NUCLEOTIDE SEQUENCE</scope>
    <source>
        <strain evidence="2">EPUS1.4</strain>
        <tissue evidence="2">Thallus</tissue>
    </source>
</reference>
<feature type="region of interest" description="Disordered" evidence="1">
    <location>
        <begin position="65"/>
        <end position="90"/>
    </location>
</feature>
<organism evidence="2 3">
    <name type="scientific">Endocarpon pusillum</name>
    <dbReference type="NCBI Taxonomy" id="364733"/>
    <lineage>
        <taxon>Eukaryota</taxon>
        <taxon>Fungi</taxon>
        <taxon>Dikarya</taxon>
        <taxon>Ascomycota</taxon>
        <taxon>Pezizomycotina</taxon>
        <taxon>Eurotiomycetes</taxon>
        <taxon>Chaetothyriomycetidae</taxon>
        <taxon>Verrucariales</taxon>
        <taxon>Verrucariaceae</taxon>
        <taxon>Endocarpon</taxon>
    </lineage>
</organism>
<gene>
    <name evidence="2" type="ORF">GJ744_002811</name>
</gene>
<feature type="region of interest" description="Disordered" evidence="1">
    <location>
        <begin position="1"/>
        <end position="24"/>
    </location>
</feature>
<comment type="caution">
    <text evidence="2">The sequence shown here is derived from an EMBL/GenBank/DDBJ whole genome shotgun (WGS) entry which is preliminary data.</text>
</comment>
<keyword evidence="3" id="KW-1185">Reference proteome</keyword>
<evidence type="ECO:0000313" key="3">
    <source>
        <dbReference type="Proteomes" id="UP000606974"/>
    </source>
</evidence>
<sequence length="90" mass="10064">MPIVSKATQDKGIRANTRGASDIDHPSAVRKGCRCFTISRAAEYGYTEAKEEERKRLVDQAQLGKREGLQPQQKCPMNKPRLQIKTSFSG</sequence>
<name>A0A8H7E8G2_9EURO</name>